<dbReference type="AlphaFoldDB" id="A0A182ESH4"/>
<name>A0A182ESH4_ONCOC</name>
<protein>
    <submittedName>
        <fullName evidence="4">Secreted protein</fullName>
    </submittedName>
</protein>
<evidence type="ECO:0000313" key="4">
    <source>
        <dbReference type="WBParaSite" id="nOo.2.0.1.t11093-RA"/>
    </source>
</evidence>
<dbReference type="EMBL" id="UYRW01007231">
    <property type="protein sequence ID" value="VDM94878.1"/>
    <property type="molecule type" value="Genomic_DNA"/>
</dbReference>
<feature type="signal peptide" evidence="1">
    <location>
        <begin position="1"/>
        <end position="15"/>
    </location>
</feature>
<proteinExistence type="predicted"/>
<dbReference type="WBParaSite" id="nOo.2.0.1.t11093-RA">
    <property type="protein sequence ID" value="nOo.2.0.1.t11093-RA"/>
    <property type="gene ID" value="nOo.2.0.1.g11093"/>
</dbReference>
<keyword evidence="1" id="KW-0732">Signal</keyword>
<accession>A0A182ESH4</accession>
<organism evidence="4">
    <name type="scientific">Onchocerca ochengi</name>
    <name type="common">Filarial nematode worm</name>
    <dbReference type="NCBI Taxonomy" id="42157"/>
    <lineage>
        <taxon>Eukaryota</taxon>
        <taxon>Metazoa</taxon>
        <taxon>Ecdysozoa</taxon>
        <taxon>Nematoda</taxon>
        <taxon>Chromadorea</taxon>
        <taxon>Rhabditida</taxon>
        <taxon>Spirurina</taxon>
        <taxon>Spiruromorpha</taxon>
        <taxon>Filarioidea</taxon>
        <taxon>Onchocercidae</taxon>
        <taxon>Onchocerca</taxon>
    </lineage>
</organism>
<feature type="chain" id="PRO_5043137681" evidence="1">
    <location>
        <begin position="16"/>
        <end position="44"/>
    </location>
</feature>
<dbReference type="Proteomes" id="UP000271087">
    <property type="component" value="Unassembled WGS sequence"/>
</dbReference>
<sequence>MCFYSFHTFPRLILSAVICLSQRLSHACLSSNKPIMVKPRTAHY</sequence>
<reference evidence="2 3" key="2">
    <citation type="submission" date="2018-08" db="EMBL/GenBank/DDBJ databases">
        <authorList>
            <person name="Laetsch R D."/>
            <person name="Stevens L."/>
            <person name="Kumar S."/>
            <person name="Blaxter L. M."/>
        </authorList>
    </citation>
    <scope>NUCLEOTIDE SEQUENCE [LARGE SCALE GENOMIC DNA]</scope>
</reference>
<gene>
    <name evidence="2" type="ORF">NOO_LOCUS11093</name>
</gene>
<reference evidence="4" key="1">
    <citation type="submission" date="2016-06" db="UniProtKB">
        <authorList>
            <consortium name="WormBaseParasite"/>
        </authorList>
    </citation>
    <scope>IDENTIFICATION</scope>
</reference>
<evidence type="ECO:0000313" key="3">
    <source>
        <dbReference type="Proteomes" id="UP000271087"/>
    </source>
</evidence>
<evidence type="ECO:0000313" key="2">
    <source>
        <dbReference type="EMBL" id="VDM94878.1"/>
    </source>
</evidence>
<keyword evidence="3" id="KW-1185">Reference proteome</keyword>
<dbReference type="OrthoDB" id="5246823at2759"/>
<evidence type="ECO:0000256" key="1">
    <source>
        <dbReference type="SAM" id="SignalP"/>
    </source>
</evidence>